<dbReference type="AlphaFoldDB" id="A0A6J4J9I2"/>
<dbReference type="PANTHER" id="PTHR39185">
    <property type="entry name" value="SWARMING MOTILITY PROTEIN SWRD"/>
    <property type="match status" value="1"/>
</dbReference>
<dbReference type="EMBL" id="CADCTO010000380">
    <property type="protein sequence ID" value="CAA9270616.1"/>
    <property type="molecule type" value="Genomic_DNA"/>
</dbReference>
<dbReference type="InterPro" id="IPR009384">
    <property type="entry name" value="SwrD-like"/>
</dbReference>
<sequence>MRRETSLTLIPRPSSLIPHTMIQITRLGGQEVWVNADLIEFVETTPDTIITLTTGKKVLVRESADEVTGRVLAFRRAAGARPFAAGRHALAPGTAESLGPGEP</sequence>
<evidence type="ECO:0000313" key="1">
    <source>
        <dbReference type="EMBL" id="CAA9270616.1"/>
    </source>
</evidence>
<keyword evidence="1" id="KW-0966">Cell projection</keyword>
<gene>
    <name evidence="1" type="ORF">AVDCRST_MAG63-2906</name>
</gene>
<name>A0A6J4J9I2_9BACT</name>
<protein>
    <submittedName>
        <fullName evidence="1">Flagellar protein FlbD</fullName>
    </submittedName>
</protein>
<keyword evidence="1" id="KW-0282">Flagellum</keyword>
<reference evidence="1" key="1">
    <citation type="submission" date="2020-02" db="EMBL/GenBank/DDBJ databases">
        <authorList>
            <person name="Meier V. D."/>
        </authorList>
    </citation>
    <scope>NUCLEOTIDE SEQUENCE</scope>
    <source>
        <strain evidence="1">AVDCRST_MAG63</strain>
    </source>
</reference>
<proteinExistence type="predicted"/>
<keyword evidence="1" id="KW-0969">Cilium</keyword>
<accession>A0A6J4J9I2</accession>
<organism evidence="1">
    <name type="scientific">uncultured Armatimonadetes bacterium</name>
    <dbReference type="NCBI Taxonomy" id="157466"/>
    <lineage>
        <taxon>Bacteria</taxon>
        <taxon>Bacillati</taxon>
        <taxon>Armatimonadota</taxon>
        <taxon>environmental samples</taxon>
    </lineage>
</organism>
<dbReference type="Pfam" id="PF06289">
    <property type="entry name" value="FlbD"/>
    <property type="match status" value="1"/>
</dbReference>
<dbReference type="PANTHER" id="PTHR39185:SF1">
    <property type="entry name" value="SWARMING MOTILITY PROTEIN SWRD"/>
    <property type="match status" value="1"/>
</dbReference>